<name>A0A956SER6_UNCEI</name>
<dbReference type="AlphaFoldDB" id="A0A956SER6"/>
<evidence type="ECO:0000313" key="2">
    <source>
        <dbReference type="Proteomes" id="UP000739538"/>
    </source>
</evidence>
<dbReference type="InterPro" id="IPR026349">
    <property type="entry name" value="CHP04255"/>
</dbReference>
<comment type="caution">
    <text evidence="1">The sequence shown here is derived from an EMBL/GenBank/DDBJ whole genome shotgun (WGS) entry which is preliminary data.</text>
</comment>
<proteinExistence type="predicted"/>
<reference evidence="1" key="1">
    <citation type="submission" date="2020-04" db="EMBL/GenBank/DDBJ databases">
        <authorList>
            <person name="Zhang T."/>
        </authorList>
    </citation>
    <scope>NUCLEOTIDE SEQUENCE</scope>
    <source>
        <strain evidence="1">HKST-UBA02</strain>
    </source>
</reference>
<organism evidence="1 2">
    <name type="scientific">Eiseniibacteriota bacterium</name>
    <dbReference type="NCBI Taxonomy" id="2212470"/>
    <lineage>
        <taxon>Bacteria</taxon>
        <taxon>Candidatus Eiseniibacteriota</taxon>
    </lineage>
</organism>
<dbReference type="NCBIfam" id="TIGR04255">
    <property type="entry name" value="sporadTIGR04255"/>
    <property type="match status" value="1"/>
</dbReference>
<reference evidence="1" key="2">
    <citation type="journal article" date="2021" name="Microbiome">
        <title>Successional dynamics and alternative stable states in a saline activated sludge microbial community over 9 years.</title>
        <authorList>
            <person name="Wang Y."/>
            <person name="Ye J."/>
            <person name="Ju F."/>
            <person name="Liu L."/>
            <person name="Boyd J.A."/>
            <person name="Deng Y."/>
            <person name="Parks D.H."/>
            <person name="Jiang X."/>
            <person name="Yin X."/>
            <person name="Woodcroft B.J."/>
            <person name="Tyson G.W."/>
            <person name="Hugenholtz P."/>
            <person name="Polz M.F."/>
            <person name="Zhang T."/>
        </authorList>
    </citation>
    <scope>NUCLEOTIDE SEQUENCE</scope>
    <source>
        <strain evidence="1">HKST-UBA02</strain>
    </source>
</reference>
<sequence length="266" mass="29771">MTGKETPLAGPPPAEVPLASAPLVRVVAQVRFPLVASVERREFIGSFQEAIRGEYPILRPEQSRNVALGQHGVIDARESIVWRFLDTRGEWCVTLTSDFLALETSRYGSRDDFLARFTRILESLVTHVDPRVIDRLGVRYIDRVTGDDLTDLALLVRPEVCGVLSTGLSTDVRYSISESVFDLPDSTGQLKTRWGLIPAGGTADPSTIQEIDEPSWLLDVDAFRVETRDLDVGEVIQETRAFAERIYSVFRWAVTDEFLRRYGGEA</sequence>
<protein>
    <submittedName>
        <fullName evidence="1">TIGR04255 family protein</fullName>
    </submittedName>
</protein>
<dbReference type="EMBL" id="JAGQHS010000027">
    <property type="protein sequence ID" value="MCA9755603.1"/>
    <property type="molecule type" value="Genomic_DNA"/>
</dbReference>
<gene>
    <name evidence="1" type="ORF">KDA27_07360</name>
</gene>
<dbReference type="Proteomes" id="UP000739538">
    <property type="component" value="Unassembled WGS sequence"/>
</dbReference>
<accession>A0A956SER6</accession>
<evidence type="ECO:0000313" key="1">
    <source>
        <dbReference type="EMBL" id="MCA9755603.1"/>
    </source>
</evidence>